<feature type="region of interest" description="Disordered" evidence="1">
    <location>
        <begin position="54"/>
        <end position="139"/>
    </location>
</feature>
<dbReference type="Gene3D" id="3.40.50.300">
    <property type="entry name" value="P-loop containing nucleotide triphosphate hydrolases"/>
    <property type="match status" value="1"/>
</dbReference>
<gene>
    <name evidence="2" type="ORF">GCM10010280_14050</name>
</gene>
<dbReference type="AlphaFoldDB" id="A0A918BI13"/>
<feature type="region of interest" description="Disordered" evidence="1">
    <location>
        <begin position="225"/>
        <end position="246"/>
    </location>
</feature>
<dbReference type="Pfam" id="PF17196">
    <property type="entry name" value="DUF5133"/>
    <property type="match status" value="1"/>
</dbReference>
<protein>
    <recommendedName>
        <fullName evidence="4">DUF5133 domain-containing protein</fullName>
    </recommendedName>
</protein>
<comment type="caution">
    <text evidence="2">The sequence shown here is derived from an EMBL/GenBank/DDBJ whole genome shotgun (WGS) entry which is preliminary data.</text>
</comment>
<evidence type="ECO:0008006" key="4">
    <source>
        <dbReference type="Google" id="ProtNLM"/>
    </source>
</evidence>
<dbReference type="Proteomes" id="UP000656732">
    <property type="component" value="Unassembled WGS sequence"/>
</dbReference>
<evidence type="ECO:0000313" key="2">
    <source>
        <dbReference type="EMBL" id="GGQ68892.1"/>
    </source>
</evidence>
<dbReference type="InterPro" id="IPR039421">
    <property type="entry name" value="Type_1_exporter"/>
</dbReference>
<proteinExistence type="predicted"/>
<dbReference type="InterPro" id="IPR033457">
    <property type="entry name" value="DUF5133"/>
</dbReference>
<reference evidence="2" key="1">
    <citation type="journal article" date="2014" name="Int. J. Syst. Evol. Microbiol.">
        <title>Complete genome sequence of Corynebacterium casei LMG S-19264T (=DSM 44701T), isolated from a smear-ripened cheese.</title>
        <authorList>
            <consortium name="US DOE Joint Genome Institute (JGI-PGF)"/>
            <person name="Walter F."/>
            <person name="Albersmeier A."/>
            <person name="Kalinowski J."/>
            <person name="Ruckert C."/>
        </authorList>
    </citation>
    <scope>NUCLEOTIDE SEQUENCE</scope>
    <source>
        <strain evidence="2">JCM 4403</strain>
    </source>
</reference>
<dbReference type="SUPFAM" id="SSF52540">
    <property type="entry name" value="P-loop containing nucleoside triphosphate hydrolases"/>
    <property type="match status" value="1"/>
</dbReference>
<dbReference type="EMBL" id="BMTU01000002">
    <property type="protein sequence ID" value="GGQ68892.1"/>
    <property type="molecule type" value="Genomic_DNA"/>
</dbReference>
<sequence length="246" mass="26822">MNSLDLRTYRRFLSVVPRESILFDGTVRENVAYGMDDADEETVRAALRDANALEFRRPAAPGPRHPRRGARRPAVRRPAPRHRLRRGTAAPRRALHGPAQRAGGLTPPPSGAARGTPSPPHRRDRPGAHVFGQLPPHGHRGECFRQVGAYAAETRKGRFVLVPDPKVVRQLLTTYASLRIAQAERHSPTAARELEDVSYTLCVMMATSRIDEAIARADALLVRPVPGSTPGRTPEADGGTGLSLAV</sequence>
<dbReference type="PANTHER" id="PTHR24221:SF654">
    <property type="entry name" value="ATP-BINDING CASSETTE SUB-FAMILY B MEMBER 6"/>
    <property type="match status" value="1"/>
</dbReference>
<name>A0A918BI13_9ACTN</name>
<feature type="compositionally biased region" description="Basic residues" evidence="1">
    <location>
        <begin position="64"/>
        <end position="86"/>
    </location>
</feature>
<dbReference type="PANTHER" id="PTHR24221">
    <property type="entry name" value="ATP-BINDING CASSETTE SUB-FAMILY B"/>
    <property type="match status" value="1"/>
</dbReference>
<evidence type="ECO:0000313" key="3">
    <source>
        <dbReference type="Proteomes" id="UP000656732"/>
    </source>
</evidence>
<accession>A0A918BI13</accession>
<evidence type="ECO:0000256" key="1">
    <source>
        <dbReference type="SAM" id="MobiDB-lite"/>
    </source>
</evidence>
<dbReference type="InterPro" id="IPR027417">
    <property type="entry name" value="P-loop_NTPase"/>
</dbReference>
<keyword evidence="3" id="KW-1185">Reference proteome</keyword>
<dbReference type="GO" id="GO:0034040">
    <property type="term" value="F:ATPase-coupled lipid transmembrane transporter activity"/>
    <property type="evidence" value="ECO:0007669"/>
    <property type="project" value="TreeGrafter"/>
</dbReference>
<reference evidence="2" key="2">
    <citation type="submission" date="2020-09" db="EMBL/GenBank/DDBJ databases">
        <authorList>
            <person name="Sun Q."/>
            <person name="Ohkuma M."/>
        </authorList>
    </citation>
    <scope>NUCLEOTIDE SEQUENCE</scope>
    <source>
        <strain evidence="2">JCM 4403</strain>
    </source>
</reference>
<organism evidence="2 3">
    <name type="scientific">Streptomyces pilosus</name>
    <dbReference type="NCBI Taxonomy" id="28893"/>
    <lineage>
        <taxon>Bacteria</taxon>
        <taxon>Bacillati</taxon>
        <taxon>Actinomycetota</taxon>
        <taxon>Actinomycetes</taxon>
        <taxon>Kitasatosporales</taxon>
        <taxon>Streptomycetaceae</taxon>
        <taxon>Streptomyces</taxon>
    </lineage>
</organism>